<comment type="caution">
    <text evidence="2">The sequence shown here is derived from an EMBL/GenBank/DDBJ whole genome shotgun (WGS) entry which is preliminary data.</text>
</comment>
<dbReference type="CDD" id="cd15798">
    <property type="entry name" value="PMEI-like_3"/>
    <property type="match status" value="1"/>
</dbReference>
<dbReference type="EMBL" id="CABITT030000006">
    <property type="protein sequence ID" value="VVB06834.1"/>
    <property type="molecule type" value="Genomic_DNA"/>
</dbReference>
<sequence>MIQHPTHSPITSSTEFLKVYLERTLEGAVKAKSDTYSLGSQFDSKEAWENYMDLYDETIYRLNQSVLSCLTNACSGSDVQTWLSTTLTNLDTCREGMGVSSESLQSVLQSITIDVINALAIIKRLKHGMKTKEKYFGVLKQGAIESPTNGGRVDAVVALDGSGDYKTIQEAILLIQDDPPPQVKIVYLRTLLKHSTQYQRISILTLF</sequence>
<dbReference type="Proteomes" id="UP000489600">
    <property type="component" value="Unassembled WGS sequence"/>
</dbReference>
<dbReference type="InterPro" id="IPR006501">
    <property type="entry name" value="Pectinesterase_inhib_dom"/>
</dbReference>
<evidence type="ECO:0000259" key="1">
    <source>
        <dbReference type="SMART" id="SM00856"/>
    </source>
</evidence>
<dbReference type="AlphaFoldDB" id="A0A565BZT1"/>
<dbReference type="InterPro" id="IPR035513">
    <property type="entry name" value="Invertase/methylesterase_inhib"/>
</dbReference>
<gene>
    <name evidence="2" type="ORF">ANE_LOCUS17278</name>
</gene>
<evidence type="ECO:0000313" key="3">
    <source>
        <dbReference type="Proteomes" id="UP000489600"/>
    </source>
</evidence>
<proteinExistence type="predicted"/>
<reference evidence="2" key="1">
    <citation type="submission" date="2019-07" db="EMBL/GenBank/DDBJ databases">
        <authorList>
            <person name="Dittberner H."/>
        </authorList>
    </citation>
    <scope>NUCLEOTIDE SEQUENCE [LARGE SCALE GENOMIC DNA]</scope>
</reference>
<organism evidence="2 3">
    <name type="scientific">Arabis nemorensis</name>
    <dbReference type="NCBI Taxonomy" id="586526"/>
    <lineage>
        <taxon>Eukaryota</taxon>
        <taxon>Viridiplantae</taxon>
        <taxon>Streptophyta</taxon>
        <taxon>Embryophyta</taxon>
        <taxon>Tracheophyta</taxon>
        <taxon>Spermatophyta</taxon>
        <taxon>Magnoliopsida</taxon>
        <taxon>eudicotyledons</taxon>
        <taxon>Gunneridae</taxon>
        <taxon>Pentapetalae</taxon>
        <taxon>rosids</taxon>
        <taxon>malvids</taxon>
        <taxon>Brassicales</taxon>
        <taxon>Brassicaceae</taxon>
        <taxon>Arabideae</taxon>
        <taxon>Arabis</taxon>
    </lineage>
</organism>
<name>A0A565BZT1_9BRAS</name>
<dbReference type="Gene3D" id="1.20.140.40">
    <property type="entry name" value="Invertase/pectin methylesterase inhibitor family protein"/>
    <property type="match status" value="1"/>
</dbReference>
<dbReference type="PANTHER" id="PTHR31707">
    <property type="entry name" value="PECTINESTERASE"/>
    <property type="match status" value="1"/>
</dbReference>
<protein>
    <recommendedName>
        <fullName evidence="1">Pectinesterase inhibitor domain-containing protein</fullName>
    </recommendedName>
</protein>
<dbReference type="OrthoDB" id="2019149at2759"/>
<keyword evidence="3" id="KW-1185">Reference proteome</keyword>
<dbReference type="SUPFAM" id="SSF101148">
    <property type="entry name" value="Plant invertase/pectin methylesterase inhibitor"/>
    <property type="match status" value="1"/>
</dbReference>
<dbReference type="Pfam" id="PF04043">
    <property type="entry name" value="PMEI"/>
    <property type="match status" value="1"/>
</dbReference>
<feature type="domain" description="Pectinesterase inhibitor" evidence="1">
    <location>
        <begin position="5"/>
        <end position="121"/>
    </location>
</feature>
<accession>A0A565BZT1</accession>
<evidence type="ECO:0000313" key="2">
    <source>
        <dbReference type="EMBL" id="VVB06834.1"/>
    </source>
</evidence>
<dbReference type="SMART" id="SM00856">
    <property type="entry name" value="PMEI"/>
    <property type="match status" value="1"/>
</dbReference>
<dbReference type="GO" id="GO:0004857">
    <property type="term" value="F:enzyme inhibitor activity"/>
    <property type="evidence" value="ECO:0007669"/>
    <property type="project" value="InterPro"/>
</dbReference>